<organism evidence="1 2">
    <name type="scientific">Ammoniphilus resinae</name>
    <dbReference type="NCBI Taxonomy" id="861532"/>
    <lineage>
        <taxon>Bacteria</taxon>
        <taxon>Bacillati</taxon>
        <taxon>Bacillota</taxon>
        <taxon>Bacilli</taxon>
        <taxon>Bacillales</taxon>
        <taxon>Paenibacillaceae</taxon>
        <taxon>Aneurinibacillus group</taxon>
        <taxon>Ammoniphilus</taxon>
    </lineage>
</organism>
<name>A0ABS4GK22_9BACL</name>
<dbReference type="EMBL" id="JAGGKT010000001">
    <property type="protein sequence ID" value="MBP1930594.1"/>
    <property type="molecule type" value="Genomic_DNA"/>
</dbReference>
<evidence type="ECO:0000313" key="2">
    <source>
        <dbReference type="Proteomes" id="UP001519343"/>
    </source>
</evidence>
<dbReference type="Proteomes" id="UP001519343">
    <property type="component" value="Unassembled WGS sequence"/>
</dbReference>
<accession>A0ABS4GK22</accession>
<dbReference type="RefSeq" id="WP_209808672.1">
    <property type="nucleotide sequence ID" value="NZ_JAGGKT010000001.1"/>
</dbReference>
<protein>
    <submittedName>
        <fullName evidence="1">Uncharacterized protein</fullName>
    </submittedName>
</protein>
<comment type="caution">
    <text evidence="1">The sequence shown here is derived from an EMBL/GenBank/DDBJ whole genome shotgun (WGS) entry which is preliminary data.</text>
</comment>
<evidence type="ECO:0000313" key="1">
    <source>
        <dbReference type="EMBL" id="MBP1930594.1"/>
    </source>
</evidence>
<reference evidence="1 2" key="1">
    <citation type="submission" date="2021-03" db="EMBL/GenBank/DDBJ databases">
        <title>Genomic Encyclopedia of Type Strains, Phase IV (KMG-IV): sequencing the most valuable type-strain genomes for metagenomic binning, comparative biology and taxonomic classification.</title>
        <authorList>
            <person name="Goeker M."/>
        </authorList>
    </citation>
    <scope>NUCLEOTIDE SEQUENCE [LARGE SCALE GENOMIC DNA]</scope>
    <source>
        <strain evidence="1 2">DSM 24738</strain>
    </source>
</reference>
<gene>
    <name evidence="1" type="ORF">J2Z37_000581</name>
</gene>
<proteinExistence type="predicted"/>
<keyword evidence="2" id="KW-1185">Reference proteome</keyword>
<sequence>MSDLLELIEEFEELIQSKDTNYTKMSNFLKNVGRKLPKNVIPPMIEFVTILREENPHLYYELRDHIPSGTHLYDLIRIEIPYDVAKSRLQTRKDRKKR</sequence>